<evidence type="ECO:0000313" key="2">
    <source>
        <dbReference type="EMBL" id="CAG6578033.1"/>
    </source>
</evidence>
<dbReference type="EMBL" id="HBUE01299300">
    <property type="protein sequence ID" value="CAG6578036.1"/>
    <property type="molecule type" value="Transcribed_RNA"/>
</dbReference>
<proteinExistence type="predicted"/>
<feature type="compositionally biased region" description="Basic residues" evidence="1">
    <location>
        <begin position="82"/>
        <end position="98"/>
    </location>
</feature>
<name>A0A8D8NV62_CULPI</name>
<dbReference type="EMBL" id="HBUE01299299">
    <property type="protein sequence ID" value="CAG6578033.1"/>
    <property type="molecule type" value="Transcribed_RNA"/>
</dbReference>
<accession>A0A8D8NV62</accession>
<protein>
    <submittedName>
        <fullName evidence="2">(northern house mosquito) hypothetical protein</fullName>
    </submittedName>
</protein>
<evidence type="ECO:0000256" key="1">
    <source>
        <dbReference type="SAM" id="MobiDB-lite"/>
    </source>
</evidence>
<dbReference type="EMBL" id="HBUE01193349">
    <property type="protein sequence ID" value="CAG6526324.1"/>
    <property type="molecule type" value="Transcribed_RNA"/>
</dbReference>
<sequence length="105" mass="11786">MGPLRCTVVRGWAEPGCSFRSVSCWSGCSTRACWMCSRRCEYCARSGPPWCRRRINTSSATGPPSSIWARSTTMPIKIIKLTQKKKQTSTAANRKKTREKPQDAI</sequence>
<organism evidence="2">
    <name type="scientific">Culex pipiens</name>
    <name type="common">House mosquito</name>
    <dbReference type="NCBI Taxonomy" id="7175"/>
    <lineage>
        <taxon>Eukaryota</taxon>
        <taxon>Metazoa</taxon>
        <taxon>Ecdysozoa</taxon>
        <taxon>Arthropoda</taxon>
        <taxon>Hexapoda</taxon>
        <taxon>Insecta</taxon>
        <taxon>Pterygota</taxon>
        <taxon>Neoptera</taxon>
        <taxon>Endopterygota</taxon>
        <taxon>Diptera</taxon>
        <taxon>Nematocera</taxon>
        <taxon>Culicoidea</taxon>
        <taxon>Culicidae</taxon>
        <taxon>Culicinae</taxon>
        <taxon>Culicini</taxon>
        <taxon>Culex</taxon>
        <taxon>Culex</taxon>
    </lineage>
</organism>
<feature type="region of interest" description="Disordered" evidence="1">
    <location>
        <begin position="82"/>
        <end position="105"/>
    </location>
</feature>
<dbReference type="AlphaFoldDB" id="A0A8D8NV62"/>
<dbReference type="EMBL" id="HBUE01193348">
    <property type="protein sequence ID" value="CAG6526321.1"/>
    <property type="molecule type" value="Transcribed_RNA"/>
</dbReference>
<reference evidence="2" key="1">
    <citation type="submission" date="2021-05" db="EMBL/GenBank/DDBJ databases">
        <authorList>
            <person name="Alioto T."/>
            <person name="Alioto T."/>
            <person name="Gomez Garrido J."/>
        </authorList>
    </citation>
    <scope>NUCLEOTIDE SEQUENCE</scope>
</reference>